<evidence type="ECO:0000256" key="7">
    <source>
        <dbReference type="ARBA" id="ARBA00022605"/>
    </source>
</evidence>
<comment type="cofactor">
    <cofactor evidence="2">
        <name>methylcob(III)alamin</name>
        <dbReference type="ChEBI" id="CHEBI:28115"/>
    </cofactor>
</comment>
<dbReference type="GO" id="GO:0005829">
    <property type="term" value="C:cytosol"/>
    <property type="evidence" value="ECO:0007669"/>
    <property type="project" value="TreeGrafter"/>
</dbReference>
<feature type="binding site" evidence="18">
    <location>
        <position position="981"/>
    </location>
    <ligand>
        <name>Zn(2+)</name>
        <dbReference type="ChEBI" id="CHEBI:29105"/>
    </ligand>
</feature>
<evidence type="ECO:0000259" key="21">
    <source>
        <dbReference type="PROSITE" id="PS50970"/>
    </source>
</evidence>
<evidence type="ECO:0000256" key="17">
    <source>
        <dbReference type="ARBA" id="ARBA00031040"/>
    </source>
</evidence>
<dbReference type="FunFam" id="3.20.20.330:FF:000001">
    <property type="entry name" value="Methionine synthase"/>
    <property type="match status" value="1"/>
</dbReference>
<dbReference type="Gene3D" id="1.10.288.10">
    <property type="entry name" value="Cobalamin-dependent Methionine Synthase, domain 2"/>
    <property type="match status" value="1"/>
</dbReference>
<keyword evidence="14" id="KW-0486">Methionine biosynthesis</keyword>
<dbReference type="InterPro" id="IPR037010">
    <property type="entry name" value="VitB12-dep_Met_synth_activ_sf"/>
</dbReference>
<dbReference type="EC" id="2.1.1.13" evidence="5"/>
<dbReference type="Pfam" id="PF02310">
    <property type="entry name" value="B12-binding"/>
    <property type="match status" value="1"/>
</dbReference>
<evidence type="ECO:0000259" key="23">
    <source>
        <dbReference type="PROSITE" id="PS50974"/>
    </source>
</evidence>
<dbReference type="EMBL" id="PJQL01000535">
    <property type="protein sequence ID" value="RCH94833.1"/>
    <property type="molecule type" value="Genomic_DNA"/>
</dbReference>
<dbReference type="Proteomes" id="UP000252139">
    <property type="component" value="Unassembled WGS sequence"/>
</dbReference>
<feature type="binding site" evidence="18">
    <location>
        <position position="1044"/>
    </location>
    <ligand>
        <name>Zn(2+)</name>
        <dbReference type="ChEBI" id="CHEBI:29105"/>
    </ligand>
</feature>
<dbReference type="CDD" id="cd02069">
    <property type="entry name" value="methionine_synthase_B12_BD"/>
    <property type="match status" value="1"/>
</dbReference>
<dbReference type="Pfam" id="PF02965">
    <property type="entry name" value="Met_synt_B12"/>
    <property type="match status" value="1"/>
</dbReference>
<dbReference type="GO" id="GO:0008705">
    <property type="term" value="F:methionine synthase activity"/>
    <property type="evidence" value="ECO:0007669"/>
    <property type="project" value="UniProtKB-EC"/>
</dbReference>
<proteinExistence type="inferred from homology"/>
<dbReference type="PANTHER" id="PTHR45833">
    <property type="entry name" value="METHIONINE SYNTHASE"/>
    <property type="match status" value="1"/>
</dbReference>
<dbReference type="OrthoDB" id="261426at2759"/>
<feature type="domain" description="B12-binding" evidence="24">
    <location>
        <begin position="1490"/>
        <end position="1625"/>
    </location>
</feature>
<dbReference type="PROSITE" id="PS50974">
    <property type="entry name" value="ADOMET_ACTIVATION"/>
    <property type="match status" value="1"/>
</dbReference>
<dbReference type="InterPro" id="IPR036589">
    <property type="entry name" value="HCY_dom_sf"/>
</dbReference>
<dbReference type="SUPFAM" id="SSF82282">
    <property type="entry name" value="Homocysteine S-methyltransferase"/>
    <property type="match status" value="1"/>
</dbReference>
<dbReference type="Pfam" id="PF02574">
    <property type="entry name" value="S-methyl_trans"/>
    <property type="match status" value="1"/>
</dbReference>
<feature type="domain" description="AdoMet activation" evidence="23">
    <location>
        <begin position="1641"/>
        <end position="1978"/>
    </location>
</feature>
<evidence type="ECO:0000256" key="6">
    <source>
        <dbReference type="ARBA" id="ARBA00022603"/>
    </source>
</evidence>
<keyword evidence="27" id="KW-1185">Reference proteome</keyword>
<dbReference type="SUPFAM" id="SSF52242">
    <property type="entry name" value="Cobalamin (vitamin B12)-binding domain"/>
    <property type="match status" value="1"/>
</dbReference>
<dbReference type="NCBIfam" id="TIGR02082">
    <property type="entry name" value="metH"/>
    <property type="match status" value="1"/>
</dbReference>
<dbReference type="FunFam" id="1.10.1240.10:FF:000001">
    <property type="entry name" value="Methionine synthase"/>
    <property type="match status" value="1"/>
</dbReference>
<dbReference type="GO" id="GO:0031419">
    <property type="term" value="F:cobalamin binding"/>
    <property type="evidence" value="ECO:0007669"/>
    <property type="project" value="UniProtKB-KW"/>
</dbReference>
<dbReference type="InterPro" id="IPR003759">
    <property type="entry name" value="Cbl-bd_cap"/>
</dbReference>
<dbReference type="Gene3D" id="1.10.1240.10">
    <property type="entry name" value="Methionine synthase domain"/>
    <property type="match status" value="1"/>
</dbReference>
<evidence type="ECO:0000256" key="8">
    <source>
        <dbReference type="ARBA" id="ARBA00022628"/>
    </source>
</evidence>
<comment type="cofactor">
    <cofactor evidence="1 18">
        <name>Zn(2+)</name>
        <dbReference type="ChEBI" id="CHEBI:29105"/>
    </cofactor>
</comment>
<dbReference type="InterPro" id="IPR036724">
    <property type="entry name" value="Cobalamin-bd_sf"/>
</dbReference>
<evidence type="ECO:0000256" key="12">
    <source>
        <dbReference type="ARBA" id="ARBA00022737"/>
    </source>
</evidence>
<dbReference type="SUPFAM" id="SSF56507">
    <property type="entry name" value="Methionine synthase activation domain-like"/>
    <property type="match status" value="1"/>
</dbReference>
<dbReference type="STRING" id="86630.A0A367JY25"/>
<dbReference type="InterPro" id="IPR050554">
    <property type="entry name" value="Met_Synthase/Corrinoid"/>
</dbReference>
<dbReference type="InterPro" id="IPR033706">
    <property type="entry name" value="Met_synthase_B12-bd"/>
</dbReference>
<dbReference type="GO" id="GO:0046653">
    <property type="term" value="P:tetrahydrofolate metabolic process"/>
    <property type="evidence" value="ECO:0007669"/>
    <property type="project" value="TreeGrafter"/>
</dbReference>
<keyword evidence="13 18" id="KW-0862">Zinc</keyword>
<dbReference type="InterPro" id="IPR036594">
    <property type="entry name" value="Meth_synthase_dom"/>
</dbReference>
<evidence type="ECO:0000256" key="16">
    <source>
        <dbReference type="ARBA" id="ARBA00030163"/>
    </source>
</evidence>
<evidence type="ECO:0000256" key="5">
    <source>
        <dbReference type="ARBA" id="ARBA00012032"/>
    </source>
</evidence>
<feature type="domain" description="Pterin-binding" evidence="22">
    <location>
        <begin position="1091"/>
        <end position="1352"/>
    </location>
</feature>
<dbReference type="InterPro" id="IPR006158">
    <property type="entry name" value="Cobalamin-bd"/>
</dbReference>
<dbReference type="SUPFAM" id="SSF54001">
    <property type="entry name" value="Cysteine proteinases"/>
    <property type="match status" value="1"/>
</dbReference>
<dbReference type="PROSITE" id="PS50972">
    <property type="entry name" value="PTERIN_BINDING"/>
    <property type="match status" value="1"/>
</dbReference>
<evidence type="ECO:0000256" key="15">
    <source>
        <dbReference type="ARBA" id="ARBA00023285"/>
    </source>
</evidence>
<evidence type="ECO:0000259" key="25">
    <source>
        <dbReference type="PROSITE" id="PS51337"/>
    </source>
</evidence>
<dbReference type="SUPFAM" id="SSF47644">
    <property type="entry name" value="Methionine synthase domain"/>
    <property type="match status" value="1"/>
</dbReference>
<keyword evidence="10" id="KW-0949">S-adenosyl-L-methionine</keyword>
<dbReference type="InterPro" id="IPR004223">
    <property type="entry name" value="VitB12-dep_Met_synth_activ_dom"/>
</dbReference>
<evidence type="ECO:0000259" key="22">
    <source>
        <dbReference type="PROSITE" id="PS50972"/>
    </source>
</evidence>
<dbReference type="FunFam" id="3.40.50.280:FF:000001">
    <property type="entry name" value="Methionine synthase"/>
    <property type="match status" value="1"/>
</dbReference>
<evidence type="ECO:0000256" key="1">
    <source>
        <dbReference type="ARBA" id="ARBA00001947"/>
    </source>
</evidence>
<dbReference type="PANTHER" id="PTHR45833:SF1">
    <property type="entry name" value="METHIONINE SYNTHASE"/>
    <property type="match status" value="1"/>
</dbReference>
<dbReference type="GO" id="GO:0050667">
    <property type="term" value="P:homocysteine metabolic process"/>
    <property type="evidence" value="ECO:0007669"/>
    <property type="project" value="TreeGrafter"/>
</dbReference>
<dbReference type="PROSITE" id="PS51337">
    <property type="entry name" value="B12_BINDING_NTER"/>
    <property type="match status" value="1"/>
</dbReference>
<protein>
    <recommendedName>
        <fullName evidence="5">methionine synthase</fullName>
        <ecNumber evidence="5">2.1.1.13</ecNumber>
    </recommendedName>
    <alternativeName>
        <fullName evidence="17">5-methyltetrahydrofolate--homocysteine methyltransferase</fullName>
    </alternativeName>
    <alternativeName>
        <fullName evidence="16">Vitamin-B12 dependent methionine synthase</fullName>
    </alternativeName>
</protein>
<dbReference type="Gene3D" id="3.40.50.280">
    <property type="entry name" value="Cobalamin-binding domain"/>
    <property type="match status" value="1"/>
</dbReference>
<dbReference type="Gene3D" id="3.20.20.330">
    <property type="entry name" value="Homocysteine-binding-like domain"/>
    <property type="match status" value="1"/>
</dbReference>
<evidence type="ECO:0000259" key="24">
    <source>
        <dbReference type="PROSITE" id="PS51332"/>
    </source>
</evidence>
<evidence type="ECO:0000256" key="3">
    <source>
        <dbReference type="ARBA" id="ARBA00005178"/>
    </source>
</evidence>
<dbReference type="InterPro" id="IPR003726">
    <property type="entry name" value="HCY_dom"/>
</dbReference>
<comment type="pathway">
    <text evidence="3">Amino-acid biosynthesis; L-methionine biosynthesis via de novo pathway; L-methionine from L-homocysteine (MetH route): step 1/1.</text>
</comment>
<dbReference type="PROSITE" id="PS50970">
    <property type="entry name" value="HCY"/>
    <property type="match status" value="1"/>
</dbReference>
<keyword evidence="6 19" id="KW-0489">Methyltransferase</keyword>
<dbReference type="Gene3D" id="3.20.20.20">
    <property type="entry name" value="Dihydropteroate synthase-like"/>
    <property type="match status" value="1"/>
</dbReference>
<dbReference type="SMART" id="SM01018">
    <property type="entry name" value="B12-binding_2"/>
    <property type="match status" value="1"/>
</dbReference>
<comment type="similarity">
    <text evidence="4">Belongs to the vitamin-B12 dependent methionine synthase family.</text>
</comment>
<feature type="binding site" evidence="18">
    <location>
        <position position="1045"/>
    </location>
    <ligand>
        <name>Zn(2+)</name>
        <dbReference type="ChEBI" id="CHEBI:29105"/>
    </ligand>
</feature>
<dbReference type="CDD" id="cd00740">
    <property type="entry name" value="MeTr"/>
    <property type="match status" value="1"/>
</dbReference>
<evidence type="ECO:0000256" key="2">
    <source>
        <dbReference type="ARBA" id="ARBA00001956"/>
    </source>
</evidence>
<name>A0A367JY25_RHIAZ</name>
<keyword evidence="9 19" id="KW-0808">Transferase</keyword>
<dbReference type="NCBIfam" id="NF007024">
    <property type="entry name" value="PRK09490.1"/>
    <property type="match status" value="1"/>
</dbReference>
<feature type="region of interest" description="Disordered" evidence="20">
    <location>
        <begin position="93"/>
        <end position="118"/>
    </location>
</feature>
<keyword evidence="15" id="KW-0170">Cobalt</keyword>
<dbReference type="InterPro" id="IPR011005">
    <property type="entry name" value="Dihydropteroate_synth-like_sf"/>
</dbReference>
<feature type="domain" description="B12-binding N-terminal" evidence="25">
    <location>
        <begin position="1382"/>
        <end position="1479"/>
    </location>
</feature>
<gene>
    <name evidence="26" type="ORF">CU097_012220</name>
</gene>
<accession>A0A367JY25</accession>
<dbReference type="SUPFAM" id="SSF51717">
    <property type="entry name" value="Dihydropteroate synthetase-like"/>
    <property type="match status" value="1"/>
</dbReference>
<sequence>MNETYPGYSMSTSVLVKSAHDINCRLSFEDNYSQVSTNSIITTTSATRSSSNGSHIGNINRSHSMHSPALHRRIHRKPVPVTKVTPHAKDYASAEAVHPSRTKAPSHINPIPPDGYEKRNKRYPYDDQFIRNSSTQSIQSPVTTTTTTPTSVRTLTPTFWYPRTGKENEPLKRNITKKIRGLLQPHRAQLEEASSEQHKRDYRISLHRSSTPEPQHDRDSNPFHMLRHTRNIADKTGLQFHESDFIQIDTYASTVQQRGPLLTPAILSQKFLVRPYRRELFRLRALFIWIIQNIRPEYHQKRTDLLLLQKQQIYLAQYYHRQAEKPSLFKQRLSRIAHSAEEVDEPPTINRLDSMELLQEEAVLLSNYMNETAEQVLEKRTCKSAFGMARLFVDMVIAAGFEDARVIYGYLKAPMDTIDKAEQPLPVNHAWCAVKIEGEYRFVDCWLASPFHPHNDNKMEPHWFLTLPLDMVMTHLPEQKKYQYISPSITPYAFFSLPYIRNTFFWHRLRVLKYHVHQSSEDQDGIFYLSMKVQPNISCYAEIEADDGSTARGLAQCLTDDRNSRICKVKAVLPSHQTSGWLKVYAGPKIIPSNNAAVQQDVVCKTHFSLAMCVRVTSERQCSPFDFVKLYADYNEFYVQEPQCYQLYPLQTYHFCIRGARSDYKAIHHKLAIKSPNGKLYKLMYQPQDQTYEGTVTVSVAVKGSKLGIKHHLFNDKKNKLRSYEFFFSERYDLRLSILFYLEKTLSERIMFLDGAMGTMVQRLRLEEADFRGQEFIDWKTDLRGNNDLLTLTKPDAIYTIHRQYLEAGADMIETNTFSSTSIAQLDYNLEKYAYRLNKEGAALAKKACEDVTKETGIRRLVCGAIGPTNRTCSISPSVENPAYRNITFDELVTAYAEQVRGLLDGGADILLVETIFDTLNAKAAVFAIDLVFEEDQRPKVPIFISGTIVDQSGRTLSGQTGEAFVTSLKHAKPMAFGLNCALGAPQMKPFVQNISRFTDAHIICYPNAGLPNAMGEYDESPDAMAKNIEPFAKEGLVTIVGGCCGTTPDHIKAIAEVCKKYPPRSKPASKEDVMLLSGLEVLRVDETTGFVNVGERCNVAGSRKFCRHILKNEYEEALAIARAQVENGAQVVDVNFDEGLLDGKAAMTKFLNMLASDPDCARVPLMVDSSNFAVIEAGLRCAQGKCIVNSISLKEGEEEFIKKAKIIKRFGAAVVVMAFDEIGQAAEADRKVEICTRSYRILVDKVGFNPYDIIFDPNILTIATGMEEHNNYAVEFINACETIKKTLPGAKVSGGVSNLSFAFRGMDKVREAMHSVFLYHTIKVGMDMGIVNAGFLTVYDDIPKDLLQLCEDAVWNRDPDVTEKLLEYAKAHSKDAKKDEDQEEWRAWPVTERITHALVKGIMKYIVEDTEEARNDKEKYPRALNVIEGPLMAGMNVVGDLFGKGKMFLPQVIRSARVMKKAVAHLVEYIKLEKEADLAASGETEAKGNGTIVMATVKGDVHDIGKNICGVVLGCNNYKVIDMGVMVPCDQIIKKAIEEKADVIGLSGLITPSLDEMVIVAKECEKAGLKIPILIGGATTSKMHTAVKIAPQYSSPVIYVLDASRSVPVVASLLDENLKEEFADDIREEYDEMREEYYEGLEERRLLSLEAAREKKLRINWSLSPPPNKPSFLGTKVYNNYPLEKLVDHIDWNPFFQVFQLRGRYPNRGFPKIFDDEHVGAEAKRLYDDAQEMLKMIISKKLLTATGIIGFYPAHAVGDDIEIYKDESREEVAAVFYGLRQQAEKDVDEPYYCLSDFITPKETGIPDYLGMFAVSAGFGCEKLVEQYEKDGDDYNSIMAKALADRLAEAFAEAIHEEVRKVEWGYASEEHLSASEMFSVRYQGIRPAPGYPSQPDHTEKKTMWELGDIAGQTGITLTESLAMDPPASVSGLIFGHEHSKYFAVGKIDKDQIEDYAARKKMDVPSVEKWLGTILAYDS</sequence>
<dbReference type="Pfam" id="PF02607">
    <property type="entry name" value="B12-binding_2"/>
    <property type="match status" value="1"/>
</dbReference>
<organism evidence="26 27">
    <name type="scientific">Rhizopus azygosporus</name>
    <name type="common">Rhizopus microsporus var. azygosporus</name>
    <dbReference type="NCBI Taxonomy" id="86630"/>
    <lineage>
        <taxon>Eukaryota</taxon>
        <taxon>Fungi</taxon>
        <taxon>Fungi incertae sedis</taxon>
        <taxon>Mucoromycota</taxon>
        <taxon>Mucoromycotina</taxon>
        <taxon>Mucoromycetes</taxon>
        <taxon>Mucorales</taxon>
        <taxon>Mucorineae</taxon>
        <taxon>Rhizopodaceae</taxon>
        <taxon>Rhizopus</taxon>
    </lineage>
</organism>
<keyword evidence="7" id="KW-0028">Amino-acid biosynthesis</keyword>
<evidence type="ECO:0000256" key="10">
    <source>
        <dbReference type="ARBA" id="ARBA00022691"/>
    </source>
</evidence>
<dbReference type="InterPro" id="IPR000489">
    <property type="entry name" value="Pterin-binding_dom"/>
</dbReference>
<keyword evidence="11 18" id="KW-0479">Metal-binding</keyword>
<dbReference type="UniPathway" id="UPA00051">
    <property type="reaction ID" value="UER00081"/>
</dbReference>
<evidence type="ECO:0000256" key="20">
    <source>
        <dbReference type="SAM" id="MobiDB-lite"/>
    </source>
</evidence>
<dbReference type="InterPro" id="IPR038765">
    <property type="entry name" value="Papain-like_cys_pep_sf"/>
</dbReference>
<dbReference type="GO" id="GO:0008270">
    <property type="term" value="F:zinc ion binding"/>
    <property type="evidence" value="ECO:0007669"/>
    <property type="project" value="InterPro"/>
</dbReference>
<dbReference type="Pfam" id="PF00809">
    <property type="entry name" value="Pterin_bind"/>
    <property type="match status" value="1"/>
</dbReference>
<keyword evidence="12" id="KW-0677">Repeat</keyword>
<evidence type="ECO:0000256" key="9">
    <source>
        <dbReference type="ARBA" id="ARBA00022679"/>
    </source>
</evidence>
<evidence type="ECO:0000256" key="13">
    <source>
        <dbReference type="ARBA" id="ARBA00022833"/>
    </source>
</evidence>
<dbReference type="InterPro" id="IPR011822">
    <property type="entry name" value="MetH"/>
</dbReference>
<feature type="domain" description="Hcy-binding" evidence="21">
    <location>
        <begin position="739"/>
        <end position="1059"/>
    </location>
</feature>
<evidence type="ECO:0000256" key="14">
    <source>
        <dbReference type="ARBA" id="ARBA00023167"/>
    </source>
</evidence>
<evidence type="ECO:0000256" key="4">
    <source>
        <dbReference type="ARBA" id="ARBA00010398"/>
    </source>
</evidence>
<dbReference type="GO" id="GO:0032259">
    <property type="term" value="P:methylation"/>
    <property type="evidence" value="ECO:0007669"/>
    <property type="project" value="UniProtKB-KW"/>
</dbReference>
<evidence type="ECO:0000256" key="11">
    <source>
        <dbReference type="ARBA" id="ARBA00022723"/>
    </source>
</evidence>
<dbReference type="Gene3D" id="3.10.196.10">
    <property type="entry name" value="Vitamin B12-dependent methionine synthase, activation domain"/>
    <property type="match status" value="1"/>
</dbReference>
<evidence type="ECO:0000313" key="27">
    <source>
        <dbReference type="Proteomes" id="UP000252139"/>
    </source>
</evidence>
<comment type="caution">
    <text evidence="26">The sequence shown here is derived from an EMBL/GenBank/DDBJ whole genome shotgun (WGS) entry which is preliminary data.</text>
</comment>
<dbReference type="Pfam" id="PF24584">
    <property type="entry name" value="Ig_CYK3_C"/>
    <property type="match status" value="1"/>
</dbReference>
<evidence type="ECO:0000256" key="18">
    <source>
        <dbReference type="PROSITE-ProRule" id="PRU00333"/>
    </source>
</evidence>
<evidence type="ECO:0000313" key="26">
    <source>
        <dbReference type="EMBL" id="RCH94833.1"/>
    </source>
</evidence>
<evidence type="ECO:0000256" key="19">
    <source>
        <dbReference type="PROSITE-ProRule" id="PRU00346"/>
    </source>
</evidence>
<dbReference type="InterPro" id="IPR056409">
    <property type="entry name" value="Ig_CYK3_C"/>
</dbReference>
<dbReference type="FunFam" id="3.20.20.20:FF:000002">
    <property type="entry name" value="Methionine synthase"/>
    <property type="match status" value="1"/>
</dbReference>
<reference evidence="26 27" key="1">
    <citation type="journal article" date="2018" name="G3 (Bethesda)">
        <title>Phylogenetic and Phylogenomic Definition of Rhizopus Species.</title>
        <authorList>
            <person name="Gryganskyi A.P."/>
            <person name="Golan J."/>
            <person name="Dolatabadi S."/>
            <person name="Mondo S."/>
            <person name="Robb S."/>
            <person name="Idnurm A."/>
            <person name="Muszewska A."/>
            <person name="Steczkiewicz K."/>
            <person name="Masonjones S."/>
            <person name="Liao H.L."/>
            <person name="Gajdeczka M.T."/>
            <person name="Anike F."/>
            <person name="Vuek A."/>
            <person name="Anishchenko I.M."/>
            <person name="Voigt K."/>
            <person name="de Hoog G.S."/>
            <person name="Smith M.E."/>
            <person name="Heitman J."/>
            <person name="Vilgalys R."/>
            <person name="Stajich J.E."/>
        </authorList>
    </citation>
    <scope>NUCLEOTIDE SEQUENCE [LARGE SCALE GENOMIC DNA]</scope>
    <source>
        <strain evidence="26 27">CBS 357.93</strain>
    </source>
</reference>
<dbReference type="PROSITE" id="PS51332">
    <property type="entry name" value="B12_BINDING"/>
    <property type="match status" value="1"/>
</dbReference>
<keyword evidence="8" id="KW-0846">Cobalamin</keyword>